<gene>
    <name evidence="2" type="ordered locus">PHZ_c0571</name>
</gene>
<dbReference type="Pfam" id="PF00144">
    <property type="entry name" value="Beta-lactamase"/>
    <property type="match status" value="1"/>
</dbReference>
<evidence type="ECO:0000313" key="2">
    <source>
        <dbReference type="EMBL" id="ACG76985.1"/>
    </source>
</evidence>
<dbReference type="Gene3D" id="3.40.710.10">
    <property type="entry name" value="DD-peptidase/beta-lactamase superfamily"/>
    <property type="match status" value="1"/>
</dbReference>
<dbReference type="eggNOG" id="COG1680">
    <property type="taxonomic scope" value="Bacteria"/>
</dbReference>
<proteinExistence type="predicted"/>
<dbReference type="InterPro" id="IPR001466">
    <property type="entry name" value="Beta-lactam-related"/>
</dbReference>
<keyword evidence="3" id="KW-1185">Reference proteome</keyword>
<dbReference type="HOGENOM" id="CLU_030169_5_1_5"/>
<dbReference type="InterPro" id="IPR050789">
    <property type="entry name" value="Diverse_Enzym_Activities"/>
</dbReference>
<dbReference type="KEGG" id="pzu:PHZ_c0571"/>
<feature type="domain" description="Beta-lactamase-related" evidence="1">
    <location>
        <begin position="151"/>
        <end position="416"/>
    </location>
</feature>
<dbReference type="EMBL" id="CP000747">
    <property type="protein sequence ID" value="ACG76985.1"/>
    <property type="molecule type" value="Genomic_DNA"/>
</dbReference>
<name>B4REZ7_PHEZH</name>
<dbReference type="PANTHER" id="PTHR43283">
    <property type="entry name" value="BETA-LACTAMASE-RELATED"/>
    <property type="match status" value="1"/>
</dbReference>
<dbReference type="SUPFAM" id="SSF56601">
    <property type="entry name" value="beta-lactamase/transpeptidase-like"/>
    <property type="match status" value="1"/>
</dbReference>
<sequence length="440" mass="47223">MAPAGAQAAEDAHVRALAAGYKAAFLCSGVFNAGMSPEQVAADDLEGIYADYQELVRTLPARIDREAKTVSVPFDEAMPPRIAAWRPGLGCSQLPVGGAATMAQALPRLAAQRPQEAVRAWPDGDAGIRARPSRALAATVAKAFDSQTFGAGTKTTAVVVIKDGRIVAERYRADFTPHTPQRTWSVAKSLTATVVGRAAHLGLLKVDAPVDIPEWPANDPRRRITLAQLMHMGSGLWTDGPGNRTDEVYVGGALVTQTATAMPMEAAPGSRFRYANNDTLLAARAVRAALGDGQAAIDFPFTELLWKIGMTRTTPETDWQGNYVLSSQVWTTARDLGRLGLLYLNDGVWNGERLLPEGWSRFVATPAPAQPEKGAGYGAFFWLYGPGQGLPEGTYAMNGNRGQYVFIVPSRKLVIVRRGFDPAGKRFDEAAFAKAVIEAL</sequence>
<dbReference type="Proteomes" id="UP000001868">
    <property type="component" value="Chromosome"/>
</dbReference>
<evidence type="ECO:0000259" key="1">
    <source>
        <dbReference type="Pfam" id="PF00144"/>
    </source>
</evidence>
<dbReference type="InterPro" id="IPR012338">
    <property type="entry name" value="Beta-lactam/transpept-like"/>
</dbReference>
<protein>
    <submittedName>
        <fullName evidence="2">Beta-lactamase</fullName>
    </submittedName>
</protein>
<dbReference type="PANTHER" id="PTHR43283:SF7">
    <property type="entry name" value="BETA-LACTAMASE-RELATED DOMAIN-CONTAINING PROTEIN"/>
    <property type="match status" value="1"/>
</dbReference>
<organism evidence="2 3">
    <name type="scientific">Phenylobacterium zucineum (strain HLK1)</name>
    <dbReference type="NCBI Taxonomy" id="450851"/>
    <lineage>
        <taxon>Bacteria</taxon>
        <taxon>Pseudomonadati</taxon>
        <taxon>Pseudomonadota</taxon>
        <taxon>Alphaproteobacteria</taxon>
        <taxon>Caulobacterales</taxon>
        <taxon>Caulobacteraceae</taxon>
        <taxon>Phenylobacterium</taxon>
    </lineage>
</organism>
<accession>B4REZ7</accession>
<dbReference type="AlphaFoldDB" id="B4REZ7"/>
<dbReference type="STRING" id="450851.PHZ_c0571"/>
<reference evidence="2 3" key="1">
    <citation type="journal article" date="2008" name="BMC Genomics">
        <title>Complete genome of Phenylobacterium zucineum - a novel facultative intracellular bacterium isolated from human erythroleukemia cell line K562.</title>
        <authorList>
            <person name="Luo Y."/>
            <person name="Xu X."/>
            <person name="Ding Z."/>
            <person name="Liu Z."/>
            <person name="Zhang B."/>
            <person name="Yan Z."/>
            <person name="Sun J."/>
            <person name="Hu S."/>
            <person name="Hu X."/>
        </authorList>
    </citation>
    <scope>NUCLEOTIDE SEQUENCE [LARGE SCALE GENOMIC DNA]</scope>
    <source>
        <strain evidence="2 3">HLK1</strain>
    </source>
</reference>
<evidence type="ECO:0000313" key="3">
    <source>
        <dbReference type="Proteomes" id="UP000001868"/>
    </source>
</evidence>